<accession>A0AA38U6B1</accession>
<gene>
    <name evidence="1" type="ORF">GGU10DRAFT_341791</name>
</gene>
<evidence type="ECO:0000313" key="1">
    <source>
        <dbReference type="EMBL" id="KAJ3789945.1"/>
    </source>
</evidence>
<name>A0AA38U6B1_9AGAR</name>
<proteinExistence type="predicted"/>
<organism evidence="1 2">
    <name type="scientific">Lentinula aff. detonsa</name>
    <dbReference type="NCBI Taxonomy" id="2804958"/>
    <lineage>
        <taxon>Eukaryota</taxon>
        <taxon>Fungi</taxon>
        <taxon>Dikarya</taxon>
        <taxon>Basidiomycota</taxon>
        <taxon>Agaricomycotina</taxon>
        <taxon>Agaricomycetes</taxon>
        <taxon>Agaricomycetidae</taxon>
        <taxon>Agaricales</taxon>
        <taxon>Marasmiineae</taxon>
        <taxon>Omphalotaceae</taxon>
        <taxon>Lentinula</taxon>
    </lineage>
</organism>
<evidence type="ECO:0000313" key="2">
    <source>
        <dbReference type="Proteomes" id="UP001163798"/>
    </source>
</evidence>
<keyword evidence="2" id="KW-1185">Reference proteome</keyword>
<reference evidence="1" key="1">
    <citation type="submission" date="2022-08" db="EMBL/GenBank/DDBJ databases">
        <authorList>
            <consortium name="DOE Joint Genome Institute"/>
            <person name="Min B."/>
            <person name="Riley R."/>
            <person name="Sierra-Patev S."/>
            <person name="Naranjo-Ortiz M."/>
            <person name="Looney B."/>
            <person name="Konkel Z."/>
            <person name="Slot J.C."/>
            <person name="Sakamoto Y."/>
            <person name="Steenwyk J.L."/>
            <person name="Rokas A."/>
            <person name="Carro J."/>
            <person name="Camarero S."/>
            <person name="Ferreira P."/>
            <person name="Molpeceres G."/>
            <person name="Ruiz-Duenas F.J."/>
            <person name="Serrano A."/>
            <person name="Henrissat B."/>
            <person name="Drula E."/>
            <person name="Hughes K.W."/>
            <person name="Mata J.L."/>
            <person name="Ishikawa N.K."/>
            <person name="Vargas-Isla R."/>
            <person name="Ushijima S."/>
            <person name="Smith C.A."/>
            <person name="Ahrendt S."/>
            <person name="Andreopoulos W."/>
            <person name="He G."/>
            <person name="Labutti K."/>
            <person name="Lipzen A."/>
            <person name="Ng V."/>
            <person name="Sandor L."/>
            <person name="Barry K."/>
            <person name="Martinez A.T."/>
            <person name="Xiao Y."/>
            <person name="Gibbons J.G."/>
            <person name="Terashima K."/>
            <person name="Hibbett D.S."/>
            <person name="Grigoriev I.V."/>
        </authorList>
    </citation>
    <scope>NUCLEOTIDE SEQUENCE</scope>
    <source>
        <strain evidence="1">TFB10291</strain>
    </source>
</reference>
<comment type="caution">
    <text evidence="1">The sequence shown here is derived from an EMBL/GenBank/DDBJ whole genome shotgun (WGS) entry which is preliminary data.</text>
</comment>
<dbReference type="Proteomes" id="UP001163798">
    <property type="component" value="Unassembled WGS sequence"/>
</dbReference>
<sequence>MSVRLIPCAYNLLCFLTTHLYWTSNAFDHFSLLPFSSIPCICIYFDNSRLLCFRYDVDHITICNDTNYKPIFNYQPLYIYNHDIYSFHVPVFLCSQEPPC</sequence>
<protein>
    <submittedName>
        <fullName evidence="1">Uncharacterized protein</fullName>
    </submittedName>
</protein>
<dbReference type="EMBL" id="MU793254">
    <property type="protein sequence ID" value="KAJ3789945.1"/>
    <property type="molecule type" value="Genomic_DNA"/>
</dbReference>
<dbReference type="AlphaFoldDB" id="A0AA38U6B1"/>